<feature type="region of interest" description="Disordered" evidence="4">
    <location>
        <begin position="139"/>
        <end position="190"/>
    </location>
</feature>
<evidence type="ECO:0000256" key="3">
    <source>
        <dbReference type="ARBA" id="ARBA00023186"/>
    </source>
</evidence>
<name>A0A853H396_9BURK</name>
<dbReference type="PANTHER" id="PTHR38106">
    <property type="entry name" value="RNA CHAPERONE PROQ"/>
    <property type="match status" value="1"/>
</dbReference>
<keyword evidence="1" id="KW-0963">Cytoplasm</keyword>
<dbReference type="SMART" id="SM00945">
    <property type="entry name" value="ProQ"/>
    <property type="match status" value="1"/>
</dbReference>
<dbReference type="GO" id="GO:0034057">
    <property type="term" value="F:RNA strand-exchange activity"/>
    <property type="evidence" value="ECO:0007669"/>
    <property type="project" value="InterPro"/>
</dbReference>
<keyword evidence="3" id="KW-0143">Chaperone</keyword>
<dbReference type="RefSeq" id="WP_130040197.1">
    <property type="nucleotide sequence ID" value="NZ_JACCEV010000003.1"/>
</dbReference>
<dbReference type="EMBL" id="JACCEV010000003">
    <property type="protein sequence ID" value="NYT86500.1"/>
    <property type="molecule type" value="Genomic_DNA"/>
</dbReference>
<evidence type="ECO:0000256" key="2">
    <source>
        <dbReference type="ARBA" id="ARBA00022884"/>
    </source>
</evidence>
<keyword evidence="7" id="KW-1185">Reference proteome</keyword>
<dbReference type="InterPro" id="IPR036442">
    <property type="entry name" value="ProQ/FinO_sf"/>
</dbReference>
<dbReference type="Proteomes" id="UP000554144">
    <property type="component" value="Unassembled WGS sequence"/>
</dbReference>
<evidence type="ECO:0000259" key="5">
    <source>
        <dbReference type="SMART" id="SM00945"/>
    </source>
</evidence>
<feature type="compositionally biased region" description="Basic and acidic residues" evidence="4">
    <location>
        <begin position="153"/>
        <end position="166"/>
    </location>
</feature>
<feature type="compositionally biased region" description="Basic residues" evidence="4">
    <location>
        <begin position="143"/>
        <end position="152"/>
    </location>
</feature>
<feature type="domain" description="ProQ/FinO" evidence="5">
    <location>
        <begin position="42"/>
        <end position="156"/>
    </location>
</feature>
<dbReference type="AlphaFoldDB" id="A0A853H396"/>
<proteinExistence type="predicted"/>
<dbReference type="GO" id="GO:0010608">
    <property type="term" value="P:post-transcriptional regulation of gene expression"/>
    <property type="evidence" value="ECO:0007669"/>
    <property type="project" value="InterPro"/>
</dbReference>
<accession>A0A853H396</accession>
<feature type="region of interest" description="Disordered" evidence="4">
    <location>
        <begin position="17"/>
        <end position="45"/>
    </location>
</feature>
<reference evidence="6 7" key="1">
    <citation type="submission" date="2020-07" db="EMBL/GenBank/DDBJ databases">
        <title>Taxonomic revisions and descriptions of new bacterial species based on genomic comparisons in the high-G+C-content subgroup of the family Alcaligenaceae.</title>
        <authorList>
            <person name="Szabo A."/>
            <person name="Felfoldi T."/>
        </authorList>
    </citation>
    <scope>NUCLEOTIDE SEQUENCE [LARGE SCALE GENOMIC DNA]</scope>
    <source>
        <strain evidence="6 7">DSM 25667</strain>
    </source>
</reference>
<dbReference type="GO" id="GO:0005829">
    <property type="term" value="C:cytosol"/>
    <property type="evidence" value="ECO:0007669"/>
    <property type="project" value="TreeGrafter"/>
</dbReference>
<sequence length="190" mass="20723">MGFEQLAALKRELVAQAEQEKRKTRKTPQGARKTSRKPAQETPVDPVVITISRLQRQFPRAFPKKPAPKLPLKLGIHKDLYAQAEALKLSNAEIKEAVKTWCQGSRYWACMTEGAARLDLNGEAAGEVTAADAQHARQLADRRRSHAIRSRKKEAVKPDAGDDKAAGDSSVAEPAAPAAVTTPDHTDTTP</sequence>
<dbReference type="PANTHER" id="PTHR38106:SF1">
    <property type="entry name" value="RNA CHAPERONE PROQ"/>
    <property type="match status" value="1"/>
</dbReference>
<dbReference type="OrthoDB" id="7025208at2"/>
<dbReference type="InterPro" id="IPR023529">
    <property type="entry name" value="ProQ"/>
</dbReference>
<dbReference type="GO" id="GO:0033592">
    <property type="term" value="F:RNA strand annealing activity"/>
    <property type="evidence" value="ECO:0007669"/>
    <property type="project" value="InterPro"/>
</dbReference>
<gene>
    <name evidence="6" type="ORF">H0A62_12880</name>
</gene>
<protein>
    <submittedName>
        <fullName evidence="6">ProQ/FinO family protein</fullName>
    </submittedName>
</protein>
<feature type="compositionally biased region" description="Low complexity" evidence="4">
    <location>
        <begin position="167"/>
        <end position="183"/>
    </location>
</feature>
<evidence type="ECO:0000256" key="1">
    <source>
        <dbReference type="ARBA" id="ARBA00022490"/>
    </source>
</evidence>
<organism evidence="6 7">
    <name type="scientific">Pollutimonas harenae</name>
    <dbReference type="NCBI Taxonomy" id="657015"/>
    <lineage>
        <taxon>Bacteria</taxon>
        <taxon>Pseudomonadati</taxon>
        <taxon>Pseudomonadota</taxon>
        <taxon>Betaproteobacteria</taxon>
        <taxon>Burkholderiales</taxon>
        <taxon>Alcaligenaceae</taxon>
        <taxon>Pollutimonas</taxon>
    </lineage>
</organism>
<evidence type="ECO:0000313" key="6">
    <source>
        <dbReference type="EMBL" id="NYT86500.1"/>
    </source>
</evidence>
<dbReference type="SUPFAM" id="SSF48657">
    <property type="entry name" value="FinO-like"/>
    <property type="match status" value="1"/>
</dbReference>
<dbReference type="Pfam" id="PF04352">
    <property type="entry name" value="ProQ"/>
    <property type="match status" value="1"/>
</dbReference>
<dbReference type="InterPro" id="IPR016103">
    <property type="entry name" value="ProQ/FinO"/>
</dbReference>
<comment type="caution">
    <text evidence="6">The sequence shown here is derived from an EMBL/GenBank/DDBJ whole genome shotgun (WGS) entry which is preliminary data.</text>
</comment>
<evidence type="ECO:0000256" key="4">
    <source>
        <dbReference type="SAM" id="MobiDB-lite"/>
    </source>
</evidence>
<evidence type="ECO:0000313" key="7">
    <source>
        <dbReference type="Proteomes" id="UP000554144"/>
    </source>
</evidence>
<dbReference type="Gene3D" id="1.10.1710.10">
    <property type="entry name" value="ProQ/FinO domain"/>
    <property type="match status" value="1"/>
</dbReference>
<keyword evidence="2" id="KW-0694">RNA-binding</keyword>